<feature type="transmembrane region" description="Helical" evidence="1">
    <location>
        <begin position="12"/>
        <end position="32"/>
    </location>
</feature>
<dbReference type="InterPro" id="IPR009597">
    <property type="entry name" value="DUF1206"/>
</dbReference>
<evidence type="ECO:0000259" key="2">
    <source>
        <dbReference type="Pfam" id="PF06724"/>
    </source>
</evidence>
<dbReference type="Proteomes" id="UP001501803">
    <property type="component" value="Unassembled WGS sequence"/>
</dbReference>
<dbReference type="RefSeq" id="WP_345069611.1">
    <property type="nucleotide sequence ID" value="NZ_BAABCN010000017.1"/>
</dbReference>
<evidence type="ECO:0000313" key="4">
    <source>
        <dbReference type="Proteomes" id="UP001501803"/>
    </source>
</evidence>
<evidence type="ECO:0000256" key="1">
    <source>
        <dbReference type="SAM" id="Phobius"/>
    </source>
</evidence>
<feature type="transmembrane region" description="Helical" evidence="1">
    <location>
        <begin position="169"/>
        <end position="201"/>
    </location>
</feature>
<comment type="caution">
    <text evidence="3">The sequence shown here is derived from an EMBL/GenBank/DDBJ whole genome shotgun (WGS) entry which is preliminary data.</text>
</comment>
<keyword evidence="4" id="KW-1185">Reference proteome</keyword>
<proteinExistence type="predicted"/>
<feature type="domain" description="DUF1206" evidence="2">
    <location>
        <begin position="180"/>
        <end position="247"/>
    </location>
</feature>
<reference evidence="4" key="1">
    <citation type="journal article" date="2019" name="Int. J. Syst. Evol. Microbiol.">
        <title>The Global Catalogue of Microorganisms (GCM) 10K type strain sequencing project: providing services to taxonomists for standard genome sequencing and annotation.</title>
        <authorList>
            <consortium name="The Broad Institute Genomics Platform"/>
            <consortium name="The Broad Institute Genome Sequencing Center for Infectious Disease"/>
            <person name="Wu L."/>
            <person name="Ma J."/>
        </authorList>
    </citation>
    <scope>NUCLEOTIDE SEQUENCE [LARGE SCALE GENOMIC DNA]</scope>
    <source>
        <strain evidence="4">JCM 17021</strain>
    </source>
</reference>
<accession>A0ABP7L6L1</accession>
<gene>
    <name evidence="3" type="ORF">GCM10022381_39720</name>
</gene>
<feature type="transmembrane region" description="Helical" evidence="1">
    <location>
        <begin position="132"/>
        <end position="157"/>
    </location>
</feature>
<keyword evidence="1" id="KW-0472">Membrane</keyword>
<protein>
    <submittedName>
        <fullName evidence="3">DUF1206 domain-containing protein</fullName>
    </submittedName>
</protein>
<keyword evidence="1" id="KW-1133">Transmembrane helix</keyword>
<feature type="domain" description="DUF1206" evidence="2">
    <location>
        <begin position="8"/>
        <end position="73"/>
    </location>
</feature>
<feature type="transmembrane region" description="Helical" evidence="1">
    <location>
        <begin position="221"/>
        <end position="244"/>
    </location>
</feature>
<feature type="transmembrane region" description="Helical" evidence="1">
    <location>
        <begin position="52"/>
        <end position="74"/>
    </location>
</feature>
<organism evidence="3 4">
    <name type="scientific">Leifsonia kafniensis</name>
    <dbReference type="NCBI Taxonomy" id="475957"/>
    <lineage>
        <taxon>Bacteria</taxon>
        <taxon>Bacillati</taxon>
        <taxon>Actinomycetota</taxon>
        <taxon>Actinomycetes</taxon>
        <taxon>Micrococcales</taxon>
        <taxon>Microbacteriaceae</taxon>
        <taxon>Leifsonia</taxon>
    </lineage>
</organism>
<dbReference type="EMBL" id="BAABCN010000017">
    <property type="protein sequence ID" value="GAA3894123.1"/>
    <property type="molecule type" value="Genomic_DNA"/>
</dbReference>
<sequence length="251" mass="25932">MRILTRSGIAAIGILHIMIGAIALGIATGTSSGEADQSGALHQISAIPGGTVLLWIVLIGMLALCGWQIITALLANNPAPLRRWSFRVVELGKGVGYVVIAATAFTFARGSSTSTAEITRRATVRLLELPGGGIIIVIVGLVVLAVGISFAFSGLTARFSSAIRVPNGAGGVATIVLGILGYTTKGLALCLVGLVFVFAPFTVDRDRLSGMDGALKGLMELPYGDVTLTVIGAGLVAYGVFFILRARLVRL</sequence>
<feature type="domain" description="DUF1206" evidence="2">
    <location>
        <begin position="92"/>
        <end position="156"/>
    </location>
</feature>
<evidence type="ECO:0000313" key="3">
    <source>
        <dbReference type="EMBL" id="GAA3894123.1"/>
    </source>
</evidence>
<name>A0ABP7L6L1_9MICO</name>
<keyword evidence="1" id="KW-0812">Transmembrane</keyword>
<dbReference type="Pfam" id="PF06724">
    <property type="entry name" value="DUF1206"/>
    <property type="match status" value="3"/>
</dbReference>
<feature type="transmembrane region" description="Helical" evidence="1">
    <location>
        <begin position="94"/>
        <end position="112"/>
    </location>
</feature>